<dbReference type="Proteomes" id="UP000195402">
    <property type="component" value="Unassembled WGS sequence"/>
</dbReference>
<dbReference type="Pfam" id="PF05553">
    <property type="entry name" value="DUF761"/>
    <property type="match status" value="1"/>
</dbReference>
<sequence>MKKSSMSQIQSKEKEPTHHPMSHENSNSSSGTNIPVTLIRSRHDHVKGNKPSVREIKIESYDINECAEAFIKRFKQQLRIQRLESIENYEKMLARGL</sequence>
<gene>
    <name evidence="2" type="ORF">BVC80_9089g44</name>
</gene>
<accession>A0A200PQG8</accession>
<evidence type="ECO:0000313" key="3">
    <source>
        <dbReference type="Proteomes" id="UP000195402"/>
    </source>
</evidence>
<keyword evidence="3" id="KW-1185">Reference proteome</keyword>
<dbReference type="AlphaFoldDB" id="A0A200PQG8"/>
<reference evidence="2 3" key="1">
    <citation type="journal article" date="2017" name="Mol. Plant">
        <title>The Genome of Medicinal Plant Macleaya cordata Provides New Insights into Benzylisoquinoline Alkaloids Metabolism.</title>
        <authorList>
            <person name="Liu X."/>
            <person name="Liu Y."/>
            <person name="Huang P."/>
            <person name="Ma Y."/>
            <person name="Qing Z."/>
            <person name="Tang Q."/>
            <person name="Cao H."/>
            <person name="Cheng P."/>
            <person name="Zheng Y."/>
            <person name="Yuan Z."/>
            <person name="Zhou Y."/>
            <person name="Liu J."/>
            <person name="Tang Z."/>
            <person name="Zhuo Y."/>
            <person name="Zhang Y."/>
            <person name="Yu L."/>
            <person name="Huang J."/>
            <person name="Yang P."/>
            <person name="Peng Q."/>
            <person name="Zhang J."/>
            <person name="Jiang W."/>
            <person name="Zhang Z."/>
            <person name="Lin K."/>
            <person name="Ro D.K."/>
            <person name="Chen X."/>
            <person name="Xiong X."/>
            <person name="Shang Y."/>
            <person name="Huang S."/>
            <person name="Zeng J."/>
        </authorList>
    </citation>
    <scope>NUCLEOTIDE SEQUENCE [LARGE SCALE GENOMIC DNA]</scope>
    <source>
        <strain evidence="3">cv. BLH2017</strain>
        <tissue evidence="2">Root</tissue>
    </source>
</reference>
<dbReference type="OrthoDB" id="823920at2759"/>
<proteinExistence type="predicted"/>
<evidence type="ECO:0000313" key="2">
    <source>
        <dbReference type="EMBL" id="OVA00455.1"/>
    </source>
</evidence>
<feature type="compositionally biased region" description="Low complexity" evidence="1">
    <location>
        <begin position="1"/>
        <end position="10"/>
    </location>
</feature>
<protein>
    <submittedName>
        <fullName evidence="2">Uncharacterized protein</fullName>
    </submittedName>
</protein>
<feature type="compositionally biased region" description="Polar residues" evidence="1">
    <location>
        <begin position="23"/>
        <end position="35"/>
    </location>
</feature>
<dbReference type="PANTHER" id="PTHR33098:SF15">
    <property type="entry name" value="DUF761 DOMAIN PROTEIN"/>
    <property type="match status" value="1"/>
</dbReference>
<name>A0A200PQG8_MACCD</name>
<dbReference type="EMBL" id="MVGT01004293">
    <property type="protein sequence ID" value="OVA00455.1"/>
    <property type="molecule type" value="Genomic_DNA"/>
</dbReference>
<dbReference type="InterPro" id="IPR008480">
    <property type="entry name" value="DUF761_pln"/>
</dbReference>
<comment type="caution">
    <text evidence="2">The sequence shown here is derived from an EMBL/GenBank/DDBJ whole genome shotgun (WGS) entry which is preliminary data.</text>
</comment>
<dbReference type="OMA" id="HPMSHEN"/>
<feature type="compositionally biased region" description="Basic and acidic residues" evidence="1">
    <location>
        <begin position="11"/>
        <end position="22"/>
    </location>
</feature>
<dbReference type="InParanoid" id="A0A200PQG8"/>
<evidence type="ECO:0000256" key="1">
    <source>
        <dbReference type="SAM" id="MobiDB-lite"/>
    </source>
</evidence>
<feature type="region of interest" description="Disordered" evidence="1">
    <location>
        <begin position="1"/>
        <end position="50"/>
    </location>
</feature>
<dbReference type="PANTHER" id="PTHR33098">
    <property type="entry name" value="COTTON FIBER (DUF761)"/>
    <property type="match status" value="1"/>
</dbReference>
<organism evidence="2 3">
    <name type="scientific">Macleaya cordata</name>
    <name type="common">Five-seeded plume-poppy</name>
    <name type="synonym">Bocconia cordata</name>
    <dbReference type="NCBI Taxonomy" id="56857"/>
    <lineage>
        <taxon>Eukaryota</taxon>
        <taxon>Viridiplantae</taxon>
        <taxon>Streptophyta</taxon>
        <taxon>Embryophyta</taxon>
        <taxon>Tracheophyta</taxon>
        <taxon>Spermatophyta</taxon>
        <taxon>Magnoliopsida</taxon>
        <taxon>Ranunculales</taxon>
        <taxon>Papaveraceae</taxon>
        <taxon>Papaveroideae</taxon>
        <taxon>Macleaya</taxon>
    </lineage>
</organism>